<keyword evidence="3 6" id="KW-0863">Zinc-finger</keyword>
<feature type="compositionally biased region" description="Basic and acidic residues" evidence="7">
    <location>
        <begin position="380"/>
        <end position="392"/>
    </location>
</feature>
<evidence type="ECO:0000256" key="3">
    <source>
        <dbReference type="ARBA" id="ARBA00022771"/>
    </source>
</evidence>
<feature type="region of interest" description="Disordered" evidence="7">
    <location>
        <begin position="1"/>
        <end position="69"/>
    </location>
</feature>
<dbReference type="GO" id="GO:0008270">
    <property type="term" value="F:zinc ion binding"/>
    <property type="evidence" value="ECO:0007669"/>
    <property type="project" value="UniProtKB-KW"/>
</dbReference>
<protein>
    <recommendedName>
        <fullName evidence="8">PHD-type domain-containing protein</fullName>
    </recommendedName>
</protein>
<dbReference type="EMBL" id="CATQJA010001128">
    <property type="protein sequence ID" value="CAJ0565914.1"/>
    <property type="molecule type" value="Genomic_DNA"/>
</dbReference>
<feature type="compositionally biased region" description="Acidic residues" evidence="7">
    <location>
        <begin position="553"/>
        <end position="564"/>
    </location>
</feature>
<dbReference type="AlphaFoldDB" id="A0AA36FSR5"/>
<keyword evidence="2" id="KW-0479">Metal-binding</keyword>
<reference evidence="9" key="1">
    <citation type="submission" date="2023-06" db="EMBL/GenBank/DDBJ databases">
        <authorList>
            <person name="Delattre M."/>
        </authorList>
    </citation>
    <scope>NUCLEOTIDE SEQUENCE</scope>
    <source>
        <strain evidence="9">AF72</strain>
    </source>
</reference>
<dbReference type="SMART" id="SM00249">
    <property type="entry name" value="PHD"/>
    <property type="match status" value="2"/>
</dbReference>
<sequence length="635" mass="72805">MNGGGEQQQRQQHVNIVVRQPPPQQQPSSINGINGGYQPSPPQQQQPQQREMLLVPRQDGQPGMRRIPVIRGAPTQQPRRILVVRKADGSTQYFETEAVPGPNGEPGNRVLRRITENEARPGGAGARPPQPQLYPRRPFLNEGQRVQQQQFRPPVQRVLMNNARRNLYDRIQKRHNPDRSVHFEVDDAMGEGRGEMKPPGMSSASSSLLQSSSRPPHAGQGMLSRRIVEAPIFPEHLCKNLQPRPNDSSDTKCIKLVLESMISQVCRWDKHYGWARKIYLKQNEIMISENIDHIRKEINKRRSELESRAEAELRPRCCRKLFPKNQSIDLKKAKEQQQQQQQKNAEQQQMINPADISLSGDDWGQKPIKQEEDTANGDSQRGDRDTSKKVSSDDESDSGGILMHIPPHEARSRGRPRKEEGERRRKEAEEKIRKLRAEGSDVRNMIDPTELHCICRQPFDDRKFYVACSQCSQWFHGKCIGLSEKRAKRLCQFICHDCRAPENEDSEMEGEAFKQAAHLDGADDEEVDIEGEIEQMERERARIHVKEESHDGGEEEEEEGKEEEEEPLYCICHTPYDDTKFYVGCDNCPNWFHPSCVGITEIEAQTVEKFLCPDCTDSEGLEQQQHHQQGPMDEK</sequence>
<feature type="domain" description="PHD-type" evidence="8">
    <location>
        <begin position="567"/>
        <end position="618"/>
    </location>
</feature>
<dbReference type="InterPro" id="IPR001965">
    <property type="entry name" value="Znf_PHD"/>
</dbReference>
<dbReference type="PROSITE" id="PS01359">
    <property type="entry name" value="ZF_PHD_1"/>
    <property type="match status" value="1"/>
</dbReference>
<dbReference type="PANTHER" id="PTHR46174:SF1">
    <property type="entry name" value="CXXC-TYPE ZINC FINGER PROTEIN 1"/>
    <property type="match status" value="1"/>
</dbReference>
<dbReference type="GO" id="GO:0048188">
    <property type="term" value="C:Set1C/COMPASS complex"/>
    <property type="evidence" value="ECO:0007669"/>
    <property type="project" value="InterPro"/>
</dbReference>
<dbReference type="InterPro" id="IPR013083">
    <property type="entry name" value="Znf_RING/FYVE/PHD"/>
</dbReference>
<keyword evidence="5" id="KW-0539">Nucleus</keyword>
<feature type="non-terminal residue" evidence="9">
    <location>
        <position position="1"/>
    </location>
</feature>
<dbReference type="GO" id="GO:0045893">
    <property type="term" value="P:positive regulation of DNA-templated transcription"/>
    <property type="evidence" value="ECO:0007669"/>
    <property type="project" value="TreeGrafter"/>
</dbReference>
<gene>
    <name evidence="9" type="ORF">MSPICULIGERA_LOCUS4537</name>
</gene>
<dbReference type="InterPro" id="IPR037869">
    <property type="entry name" value="Spp1/CFP1"/>
</dbReference>
<dbReference type="PROSITE" id="PS50016">
    <property type="entry name" value="ZF_PHD_2"/>
    <property type="match status" value="1"/>
</dbReference>
<evidence type="ECO:0000256" key="6">
    <source>
        <dbReference type="PROSITE-ProRule" id="PRU00146"/>
    </source>
</evidence>
<dbReference type="PANTHER" id="PTHR46174">
    <property type="entry name" value="CXXC-TYPE ZINC FINGER PROTEIN 1"/>
    <property type="match status" value="1"/>
</dbReference>
<feature type="compositionally biased region" description="Low complexity" evidence="7">
    <location>
        <begin position="336"/>
        <end position="349"/>
    </location>
</feature>
<feature type="region of interest" description="Disordered" evidence="7">
    <location>
        <begin position="543"/>
        <end position="564"/>
    </location>
</feature>
<feature type="region of interest" description="Disordered" evidence="7">
    <location>
        <begin position="189"/>
        <end position="221"/>
    </location>
</feature>
<feature type="compositionally biased region" description="Low complexity" evidence="7">
    <location>
        <begin position="202"/>
        <end position="213"/>
    </location>
</feature>
<dbReference type="Gene3D" id="3.30.40.10">
    <property type="entry name" value="Zinc/RING finger domain, C3HC4 (zinc finger)"/>
    <property type="match status" value="2"/>
</dbReference>
<organism evidence="9 10">
    <name type="scientific">Mesorhabditis spiculigera</name>
    <dbReference type="NCBI Taxonomy" id="96644"/>
    <lineage>
        <taxon>Eukaryota</taxon>
        <taxon>Metazoa</taxon>
        <taxon>Ecdysozoa</taxon>
        <taxon>Nematoda</taxon>
        <taxon>Chromadorea</taxon>
        <taxon>Rhabditida</taxon>
        <taxon>Rhabditina</taxon>
        <taxon>Rhabditomorpha</taxon>
        <taxon>Rhabditoidea</taxon>
        <taxon>Rhabditidae</taxon>
        <taxon>Mesorhabditinae</taxon>
        <taxon>Mesorhabditis</taxon>
    </lineage>
</organism>
<evidence type="ECO:0000313" key="9">
    <source>
        <dbReference type="EMBL" id="CAJ0565914.1"/>
    </source>
</evidence>
<feature type="region of interest" description="Disordered" evidence="7">
    <location>
        <begin position="331"/>
        <end position="430"/>
    </location>
</feature>
<dbReference type="InterPro" id="IPR019786">
    <property type="entry name" value="Zinc_finger_PHD-type_CS"/>
</dbReference>
<evidence type="ECO:0000256" key="2">
    <source>
        <dbReference type="ARBA" id="ARBA00022723"/>
    </source>
</evidence>
<dbReference type="Proteomes" id="UP001177023">
    <property type="component" value="Unassembled WGS sequence"/>
</dbReference>
<evidence type="ECO:0000256" key="7">
    <source>
        <dbReference type="SAM" id="MobiDB-lite"/>
    </source>
</evidence>
<evidence type="ECO:0000256" key="1">
    <source>
        <dbReference type="ARBA" id="ARBA00004123"/>
    </source>
</evidence>
<feature type="compositionally biased region" description="Basic and acidic residues" evidence="7">
    <location>
        <begin position="406"/>
        <end position="430"/>
    </location>
</feature>
<evidence type="ECO:0000256" key="5">
    <source>
        <dbReference type="ARBA" id="ARBA00023242"/>
    </source>
</evidence>
<dbReference type="InterPro" id="IPR011011">
    <property type="entry name" value="Znf_FYVE_PHD"/>
</dbReference>
<comment type="caution">
    <text evidence="9">The sequence shown here is derived from an EMBL/GenBank/DDBJ whole genome shotgun (WGS) entry which is preliminary data.</text>
</comment>
<feature type="compositionally biased region" description="Basic and acidic residues" evidence="7">
    <location>
        <begin position="543"/>
        <end position="552"/>
    </location>
</feature>
<dbReference type="InterPro" id="IPR019787">
    <property type="entry name" value="Znf_PHD-finger"/>
</dbReference>
<dbReference type="Pfam" id="PF00628">
    <property type="entry name" value="PHD"/>
    <property type="match status" value="2"/>
</dbReference>
<accession>A0AA36FSR5</accession>
<dbReference type="CDD" id="cd15560">
    <property type="entry name" value="PHD2_3_BPTF"/>
    <property type="match status" value="1"/>
</dbReference>
<proteinExistence type="predicted"/>
<evidence type="ECO:0000259" key="8">
    <source>
        <dbReference type="PROSITE" id="PS50016"/>
    </source>
</evidence>
<dbReference type="SUPFAM" id="SSF57903">
    <property type="entry name" value="FYVE/PHD zinc finger"/>
    <property type="match status" value="2"/>
</dbReference>
<evidence type="ECO:0000313" key="10">
    <source>
        <dbReference type="Proteomes" id="UP001177023"/>
    </source>
</evidence>
<keyword evidence="4" id="KW-0862">Zinc</keyword>
<evidence type="ECO:0000256" key="4">
    <source>
        <dbReference type="ARBA" id="ARBA00022833"/>
    </source>
</evidence>
<name>A0AA36FSR5_9BILA</name>
<comment type="subcellular location">
    <subcellularLocation>
        <location evidence="1">Nucleus</location>
    </subcellularLocation>
</comment>
<keyword evidence="10" id="KW-1185">Reference proteome</keyword>